<reference evidence="1 2" key="1">
    <citation type="journal article" date="2024" name="J Genomics">
        <title>Draft genome sequencing and assembly of Favolaschia claudopus CIRM-BRFM 2984 isolated from oak limbs.</title>
        <authorList>
            <person name="Navarro D."/>
            <person name="Drula E."/>
            <person name="Chaduli D."/>
            <person name="Cazenave R."/>
            <person name="Ahrendt S."/>
            <person name="Wang J."/>
            <person name="Lipzen A."/>
            <person name="Daum C."/>
            <person name="Barry K."/>
            <person name="Grigoriev I.V."/>
            <person name="Favel A."/>
            <person name="Rosso M.N."/>
            <person name="Martin F."/>
        </authorList>
    </citation>
    <scope>NUCLEOTIDE SEQUENCE [LARGE SCALE GENOMIC DNA]</scope>
    <source>
        <strain evidence="1 2">CIRM-BRFM 2984</strain>
    </source>
</reference>
<dbReference type="Proteomes" id="UP001362999">
    <property type="component" value="Unassembled WGS sequence"/>
</dbReference>
<proteinExistence type="predicted"/>
<keyword evidence="2" id="KW-1185">Reference proteome</keyword>
<organism evidence="1 2">
    <name type="scientific">Favolaschia claudopus</name>
    <dbReference type="NCBI Taxonomy" id="2862362"/>
    <lineage>
        <taxon>Eukaryota</taxon>
        <taxon>Fungi</taxon>
        <taxon>Dikarya</taxon>
        <taxon>Basidiomycota</taxon>
        <taxon>Agaricomycotina</taxon>
        <taxon>Agaricomycetes</taxon>
        <taxon>Agaricomycetidae</taxon>
        <taxon>Agaricales</taxon>
        <taxon>Marasmiineae</taxon>
        <taxon>Mycenaceae</taxon>
        <taxon>Favolaschia</taxon>
    </lineage>
</organism>
<dbReference type="AlphaFoldDB" id="A0AAW0AVQ1"/>
<sequence length="199" mass="21432">MTKAGRSFAGGVLRTVPPFHVGVKGGVEADTWGVWSSSGCGRRVRLYASCFAQAATPRLALAVANSSYSRLSLARTFRCKMQAATCPSSPYPHQKDSAPESIFAWCKDRTIPPSAGATALEDVSLTAHKTSLFTAGRGGYGIDRSSTRDEEDLESQMHNDGAAPAWILRPFTVDGGWAECRSLRHFEDEQSIGQVEGCE</sequence>
<name>A0AAW0AVQ1_9AGAR</name>
<dbReference type="EMBL" id="JAWWNJ010000047">
    <property type="protein sequence ID" value="KAK7017644.1"/>
    <property type="molecule type" value="Genomic_DNA"/>
</dbReference>
<accession>A0AAW0AVQ1</accession>
<protein>
    <submittedName>
        <fullName evidence="1">Uncharacterized protein</fullName>
    </submittedName>
</protein>
<comment type="caution">
    <text evidence="1">The sequence shown here is derived from an EMBL/GenBank/DDBJ whole genome shotgun (WGS) entry which is preliminary data.</text>
</comment>
<evidence type="ECO:0000313" key="2">
    <source>
        <dbReference type="Proteomes" id="UP001362999"/>
    </source>
</evidence>
<evidence type="ECO:0000313" key="1">
    <source>
        <dbReference type="EMBL" id="KAK7017644.1"/>
    </source>
</evidence>
<gene>
    <name evidence="1" type="ORF">R3P38DRAFT_3201186</name>
</gene>